<evidence type="ECO:0000313" key="8">
    <source>
        <dbReference type="Proteomes" id="UP000289738"/>
    </source>
</evidence>
<dbReference type="PANTHER" id="PTHR31232">
    <property type="match status" value="1"/>
</dbReference>
<evidence type="ECO:0000256" key="2">
    <source>
        <dbReference type="ARBA" id="ARBA00005581"/>
    </source>
</evidence>
<evidence type="ECO:0000256" key="1">
    <source>
        <dbReference type="ARBA" id="ARBA00004613"/>
    </source>
</evidence>
<dbReference type="GO" id="GO:0005576">
    <property type="term" value="C:extracellular region"/>
    <property type="evidence" value="ECO:0007669"/>
    <property type="project" value="UniProtKB-SubCell"/>
</dbReference>
<dbReference type="Pfam" id="PF05938">
    <property type="entry name" value="Self-incomp_S1"/>
    <property type="match status" value="1"/>
</dbReference>
<gene>
    <name evidence="7" type="ORF">Ahy_A05g023545</name>
</gene>
<evidence type="ECO:0000256" key="5">
    <source>
        <dbReference type="ARBA" id="ARBA00022729"/>
    </source>
</evidence>
<dbReference type="InterPro" id="IPR010264">
    <property type="entry name" value="Self-incomp_S1"/>
</dbReference>
<dbReference type="Proteomes" id="UP000289738">
    <property type="component" value="Chromosome A05"/>
</dbReference>
<comment type="similarity">
    <text evidence="2 6">Belongs to the plant self-incompatibility (S1) protein family.</text>
</comment>
<dbReference type="AlphaFoldDB" id="A0A445D3Q6"/>
<dbReference type="PANTHER" id="PTHR31232:SF43">
    <property type="entry name" value="S-PROTEIN HOMOLOG 29-RELATED"/>
    <property type="match status" value="1"/>
</dbReference>
<comment type="caution">
    <text evidence="7">The sequence shown here is derived from an EMBL/GenBank/DDBJ whole genome shotgun (WGS) entry which is preliminary data.</text>
</comment>
<dbReference type="GO" id="GO:0060320">
    <property type="term" value="P:rejection of self pollen"/>
    <property type="evidence" value="ECO:0007669"/>
    <property type="project" value="UniProtKB-KW"/>
</dbReference>
<dbReference type="EMBL" id="SDMP01000005">
    <property type="protein sequence ID" value="RYR57857.1"/>
    <property type="molecule type" value="Genomic_DNA"/>
</dbReference>
<name>A0A445D3Q6_ARAHY</name>
<comment type="subcellular location">
    <subcellularLocation>
        <location evidence="1 6">Secreted</location>
    </subcellularLocation>
</comment>
<keyword evidence="3 6" id="KW-0713">Self-incompatibility</keyword>
<evidence type="ECO:0000313" key="7">
    <source>
        <dbReference type="EMBL" id="RYR57857.1"/>
    </source>
</evidence>
<protein>
    <recommendedName>
        <fullName evidence="6">S-protein homolog</fullName>
    </recommendedName>
</protein>
<reference evidence="7 8" key="1">
    <citation type="submission" date="2019-01" db="EMBL/GenBank/DDBJ databases">
        <title>Sequencing of cultivated peanut Arachis hypogaea provides insights into genome evolution and oil improvement.</title>
        <authorList>
            <person name="Chen X."/>
        </authorList>
    </citation>
    <scope>NUCLEOTIDE SEQUENCE [LARGE SCALE GENOMIC DNA]</scope>
    <source>
        <strain evidence="8">cv. Fuhuasheng</strain>
        <tissue evidence="7">Leaves</tissue>
    </source>
</reference>
<keyword evidence="4 6" id="KW-0964">Secreted</keyword>
<evidence type="ECO:0000256" key="6">
    <source>
        <dbReference type="RuleBase" id="RU367044"/>
    </source>
</evidence>
<accession>A0A445D3Q6</accession>
<sequence length="105" mass="12488">MNNRLNNTQLVIHCHDDQWDSKPQVAPIGQSWTFYFQHNPSSNYLFFCTFAWVEGGIFQVRRFNIYETPRDYDCQQCIWAITEEYPCRISGPGGTECYDWEPKHV</sequence>
<evidence type="ECO:0000256" key="3">
    <source>
        <dbReference type="ARBA" id="ARBA00022471"/>
    </source>
</evidence>
<keyword evidence="5" id="KW-0732">Signal</keyword>
<organism evidence="7 8">
    <name type="scientific">Arachis hypogaea</name>
    <name type="common">Peanut</name>
    <dbReference type="NCBI Taxonomy" id="3818"/>
    <lineage>
        <taxon>Eukaryota</taxon>
        <taxon>Viridiplantae</taxon>
        <taxon>Streptophyta</taxon>
        <taxon>Embryophyta</taxon>
        <taxon>Tracheophyta</taxon>
        <taxon>Spermatophyta</taxon>
        <taxon>Magnoliopsida</taxon>
        <taxon>eudicotyledons</taxon>
        <taxon>Gunneridae</taxon>
        <taxon>Pentapetalae</taxon>
        <taxon>rosids</taxon>
        <taxon>fabids</taxon>
        <taxon>Fabales</taxon>
        <taxon>Fabaceae</taxon>
        <taxon>Papilionoideae</taxon>
        <taxon>50 kb inversion clade</taxon>
        <taxon>dalbergioids sensu lato</taxon>
        <taxon>Dalbergieae</taxon>
        <taxon>Pterocarpus clade</taxon>
        <taxon>Arachis</taxon>
    </lineage>
</organism>
<keyword evidence="8" id="KW-1185">Reference proteome</keyword>
<proteinExistence type="inferred from homology"/>
<evidence type="ECO:0000256" key="4">
    <source>
        <dbReference type="ARBA" id="ARBA00022525"/>
    </source>
</evidence>